<evidence type="ECO:0000256" key="2">
    <source>
        <dbReference type="ARBA" id="ARBA00023125"/>
    </source>
</evidence>
<dbReference type="Pfam" id="PF12852">
    <property type="entry name" value="Cupin_6"/>
    <property type="match status" value="1"/>
</dbReference>
<dbReference type="SMART" id="SM00342">
    <property type="entry name" value="HTH_ARAC"/>
    <property type="match status" value="1"/>
</dbReference>
<dbReference type="Proteomes" id="UP000265366">
    <property type="component" value="Unassembled WGS sequence"/>
</dbReference>
<dbReference type="InterPro" id="IPR009057">
    <property type="entry name" value="Homeodomain-like_sf"/>
</dbReference>
<dbReference type="PANTHER" id="PTHR46796:SF13">
    <property type="entry name" value="HTH-TYPE TRANSCRIPTIONAL ACTIVATOR RHAS"/>
    <property type="match status" value="1"/>
</dbReference>
<comment type="caution">
    <text evidence="5">The sequence shown here is derived from an EMBL/GenBank/DDBJ whole genome shotgun (WGS) entry which is preliminary data.</text>
</comment>
<dbReference type="GO" id="GO:0003700">
    <property type="term" value="F:DNA-binding transcription factor activity"/>
    <property type="evidence" value="ECO:0007669"/>
    <property type="project" value="InterPro"/>
</dbReference>
<protein>
    <submittedName>
        <fullName evidence="5">AraC family transcriptional regulator</fullName>
    </submittedName>
</protein>
<dbReference type="OrthoDB" id="7426043at2"/>
<dbReference type="PANTHER" id="PTHR46796">
    <property type="entry name" value="HTH-TYPE TRANSCRIPTIONAL ACTIVATOR RHAS-RELATED"/>
    <property type="match status" value="1"/>
</dbReference>
<accession>A0A3A1PBT9</accession>
<keyword evidence="3" id="KW-0804">Transcription</keyword>
<dbReference type="Pfam" id="PF12833">
    <property type="entry name" value="HTH_18"/>
    <property type="match status" value="1"/>
</dbReference>
<evidence type="ECO:0000259" key="4">
    <source>
        <dbReference type="PROSITE" id="PS01124"/>
    </source>
</evidence>
<reference evidence="5 6" key="1">
    <citation type="submission" date="2018-08" db="EMBL/GenBank/DDBJ databases">
        <title>Erythrobacter zhengii sp.nov., a bacterium isolated from deep-sea sediment.</title>
        <authorList>
            <person name="Fang C."/>
            <person name="Wu Y.-H."/>
            <person name="Sun C."/>
            <person name="Wang H."/>
            <person name="Cheng H."/>
            <person name="Meng F.-X."/>
            <person name="Wang C.-S."/>
            <person name="Xu X.-W."/>
        </authorList>
    </citation>
    <scope>NUCLEOTIDE SEQUENCE [LARGE SCALE GENOMIC DNA]</scope>
    <source>
        <strain evidence="5 6">CCTCC AB 2015396</strain>
    </source>
</reference>
<proteinExistence type="predicted"/>
<dbReference type="PRINTS" id="PR00032">
    <property type="entry name" value="HTHARAC"/>
</dbReference>
<dbReference type="InterPro" id="IPR020449">
    <property type="entry name" value="Tscrpt_reg_AraC-type_HTH"/>
</dbReference>
<dbReference type="InterPro" id="IPR032783">
    <property type="entry name" value="AraC_lig"/>
</dbReference>
<organism evidence="5 6">
    <name type="scientific">Aurantiacibacter xanthus</name>
    <dbReference type="NCBI Taxonomy" id="1784712"/>
    <lineage>
        <taxon>Bacteria</taxon>
        <taxon>Pseudomonadati</taxon>
        <taxon>Pseudomonadota</taxon>
        <taxon>Alphaproteobacteria</taxon>
        <taxon>Sphingomonadales</taxon>
        <taxon>Erythrobacteraceae</taxon>
        <taxon>Aurantiacibacter</taxon>
    </lineage>
</organism>
<dbReference type="InterPro" id="IPR050204">
    <property type="entry name" value="AraC_XylS_family_regulators"/>
</dbReference>
<dbReference type="GO" id="GO:0043565">
    <property type="term" value="F:sequence-specific DNA binding"/>
    <property type="evidence" value="ECO:0007669"/>
    <property type="project" value="InterPro"/>
</dbReference>
<evidence type="ECO:0000256" key="1">
    <source>
        <dbReference type="ARBA" id="ARBA00023015"/>
    </source>
</evidence>
<evidence type="ECO:0000313" key="6">
    <source>
        <dbReference type="Proteomes" id="UP000265366"/>
    </source>
</evidence>
<dbReference type="Gene3D" id="1.10.10.60">
    <property type="entry name" value="Homeodomain-like"/>
    <property type="match status" value="2"/>
</dbReference>
<feature type="domain" description="HTH araC/xylS-type" evidence="4">
    <location>
        <begin position="228"/>
        <end position="326"/>
    </location>
</feature>
<dbReference type="EMBL" id="QXFM01000025">
    <property type="protein sequence ID" value="RIV91195.1"/>
    <property type="molecule type" value="Genomic_DNA"/>
</dbReference>
<dbReference type="AlphaFoldDB" id="A0A3A1PBT9"/>
<evidence type="ECO:0000313" key="5">
    <source>
        <dbReference type="EMBL" id="RIV91195.1"/>
    </source>
</evidence>
<dbReference type="InterPro" id="IPR018060">
    <property type="entry name" value="HTH_AraC"/>
</dbReference>
<dbReference type="SUPFAM" id="SSF46689">
    <property type="entry name" value="Homeodomain-like"/>
    <property type="match status" value="2"/>
</dbReference>
<dbReference type="PROSITE" id="PS00041">
    <property type="entry name" value="HTH_ARAC_FAMILY_1"/>
    <property type="match status" value="1"/>
</dbReference>
<keyword evidence="6" id="KW-1185">Reference proteome</keyword>
<sequence length="330" mass="35466">MQCRHERISGVKRPDDRSSFIRILVVIVQDAPADPLSDVLSIVQASAACSVRFTAGGDWALRFSPTHVKFNVVRFGTCWILAEDSMRRLSSGDCFMVAGTPFVLASDPKLPPVDAASAFANDASRGQVGSTPDTEILGGSVNFDSAQADLLLPLLTGLLLIEAEQAGASPMGWLIAQLDAEWRSNLPGARAACDDMIRLLFVQALRSHFSGGTDIPSWLGGLSDPPVARALQAIHGDPAHHWRLDELASLAGSSRSAFAERFARRVGMPPVSYATNWRMRVAASQLASGLKTISEVASQAGYLSDSAFHAAFRREMGVSPAAYRRKFRAA</sequence>
<evidence type="ECO:0000256" key="3">
    <source>
        <dbReference type="ARBA" id="ARBA00023163"/>
    </source>
</evidence>
<dbReference type="InterPro" id="IPR018062">
    <property type="entry name" value="HTH_AraC-typ_CS"/>
</dbReference>
<keyword evidence="1" id="KW-0805">Transcription regulation</keyword>
<name>A0A3A1PBT9_9SPHN</name>
<keyword evidence="2" id="KW-0238">DNA-binding</keyword>
<gene>
    <name evidence="5" type="ORF">D2V17_03335</name>
</gene>
<dbReference type="PROSITE" id="PS01124">
    <property type="entry name" value="HTH_ARAC_FAMILY_2"/>
    <property type="match status" value="1"/>
</dbReference>